<keyword evidence="5" id="KW-1185">Reference proteome</keyword>
<dbReference type="Proteomes" id="UP000182793">
    <property type="component" value="Unassembled WGS sequence"/>
</dbReference>
<evidence type="ECO:0000313" key="3">
    <source>
        <dbReference type="EMBL" id="SFL27868.1"/>
    </source>
</evidence>
<organism evidence="2 4">
    <name type="scientific">Streptococcus equinus JB1</name>
    <dbReference type="NCBI Taxonomy" id="1294274"/>
    <lineage>
        <taxon>Bacteria</taxon>
        <taxon>Bacillati</taxon>
        <taxon>Bacillota</taxon>
        <taxon>Bacilli</taxon>
        <taxon>Lactobacillales</taxon>
        <taxon>Streptococcaceae</taxon>
        <taxon>Streptococcus</taxon>
    </lineage>
</organism>
<dbReference type="Pfam" id="PF22564">
    <property type="entry name" value="HAAS"/>
    <property type="match status" value="1"/>
</dbReference>
<protein>
    <submittedName>
        <fullName evidence="2 3">Membrane protein</fullName>
    </submittedName>
</protein>
<comment type="caution">
    <text evidence="2">The sequence shown here is derived from an EMBL/GenBank/DDBJ whole genome shotgun (WGS) entry which is preliminary data.</text>
</comment>
<feature type="transmembrane region" description="Helical" evidence="1">
    <location>
        <begin position="79"/>
        <end position="102"/>
    </location>
</feature>
<gene>
    <name evidence="2" type="ORF">H702_01675</name>
    <name evidence="3" type="ORF">SAMN02910290_01159</name>
</gene>
<evidence type="ECO:0000313" key="4">
    <source>
        <dbReference type="Proteomes" id="UP000029382"/>
    </source>
</evidence>
<keyword evidence="1" id="KW-0812">Transmembrane</keyword>
<evidence type="ECO:0000313" key="5">
    <source>
        <dbReference type="Proteomes" id="UP000182793"/>
    </source>
</evidence>
<feature type="transmembrane region" description="Helical" evidence="1">
    <location>
        <begin position="109"/>
        <end position="135"/>
    </location>
</feature>
<accession>A0A091CBG1</accession>
<proteinExistence type="predicted"/>
<name>A0A091CBG1_STREI</name>
<dbReference type="AlphaFoldDB" id="A0A091CBG1"/>
<reference evidence="3 5" key="2">
    <citation type="submission" date="2016-10" db="EMBL/GenBank/DDBJ databases">
        <authorList>
            <person name="Varghese N."/>
            <person name="Submissions S."/>
        </authorList>
    </citation>
    <scope>NUCLEOTIDE SEQUENCE [LARGE SCALE GENOMIC DNA]</scope>
    <source>
        <strain evidence="3 5">JB1</strain>
    </source>
</reference>
<evidence type="ECO:0000256" key="1">
    <source>
        <dbReference type="SAM" id="Phobius"/>
    </source>
</evidence>
<dbReference type="Proteomes" id="UP000029382">
    <property type="component" value="Unassembled WGS sequence"/>
</dbReference>
<dbReference type="EMBL" id="AUZH01000011">
    <property type="protein sequence ID" value="KFN88523.1"/>
    <property type="molecule type" value="Genomic_DNA"/>
</dbReference>
<keyword evidence="1" id="KW-1133">Transmembrane helix</keyword>
<feature type="transmembrane region" description="Helical" evidence="1">
    <location>
        <begin position="155"/>
        <end position="177"/>
    </location>
</feature>
<dbReference type="RefSeq" id="WP_039696112.1">
    <property type="nucleotide sequence ID" value="NZ_AUZH01000011.1"/>
</dbReference>
<evidence type="ECO:0000313" key="2">
    <source>
        <dbReference type="EMBL" id="KFN88523.1"/>
    </source>
</evidence>
<keyword evidence="1" id="KW-0472">Membrane</keyword>
<dbReference type="EMBL" id="FOTG01000006">
    <property type="protein sequence ID" value="SFL27868.1"/>
    <property type="molecule type" value="Genomic_DNA"/>
</dbReference>
<sequence length="194" mass="20921">MTRSDYLAKLDKYLKKLPKEDYLEAMDYFREYFDEAGPENEEEVIAELGAPKDAAHDIISRLLDEKIVEDEKSPKNRAVIIWIAILAILASPVALPLILVLLMVIITILAIGIAIIAMVLALGVALLTSGVYMLVDSWSYLSIAPSTTALGVGLGLLSLGLALLALLAAGAVGKFAVKSISKLIQKAASKRRKS</sequence>
<reference evidence="2 4" key="1">
    <citation type="journal article" date="2014" name="Genome Announc.">
        <title>Draft Genome Sequences of Streptococcus bovis Strains ATCC 33317 and JB1.</title>
        <authorList>
            <person name="Benahmed F.H."/>
            <person name="Gopinath G.R."/>
            <person name="Harbottle H."/>
            <person name="Cotta M.A."/>
            <person name="Luo Y."/>
            <person name="Henderson C."/>
            <person name="Teri P."/>
            <person name="Soppet D."/>
            <person name="Rasmussen M."/>
            <person name="Whitehead T.R."/>
            <person name="Davidson M."/>
        </authorList>
    </citation>
    <scope>NUCLEOTIDE SEQUENCE [LARGE SCALE GENOMIC DNA]</scope>
    <source>
        <strain evidence="2 4">JB1</strain>
    </source>
</reference>